<organism evidence="3 4">
    <name type="scientific">Zostera marina</name>
    <name type="common">Eelgrass</name>
    <dbReference type="NCBI Taxonomy" id="29655"/>
    <lineage>
        <taxon>Eukaryota</taxon>
        <taxon>Viridiplantae</taxon>
        <taxon>Streptophyta</taxon>
        <taxon>Embryophyta</taxon>
        <taxon>Tracheophyta</taxon>
        <taxon>Spermatophyta</taxon>
        <taxon>Magnoliopsida</taxon>
        <taxon>Liliopsida</taxon>
        <taxon>Zosteraceae</taxon>
        <taxon>Zostera</taxon>
    </lineage>
</organism>
<sequence length="187" mass="19793">MNLRKNPRKTTKFGAGGDDDLNEIVSCMFLFATKVTDFSSSTSSSSASVAGAAVAAATAVLSLVSVSDAVLGKRKTKSEMGGVDLYSCKKCKKSFGSYQALGGHRASTKRTNGSCCLSLPISSSVSGDRNPLHECQICFKVFVSGQALGGHKRAHMNATTIEMQNKEEKRNRLILRIKGPALVHSGS</sequence>
<protein>
    <recommendedName>
        <fullName evidence="2">C2H2-type domain-containing protein</fullName>
    </recommendedName>
</protein>
<keyword evidence="1" id="KW-0479">Metal-binding</keyword>
<feature type="domain" description="C2H2-type" evidence="2">
    <location>
        <begin position="133"/>
        <end position="160"/>
    </location>
</feature>
<dbReference type="PANTHER" id="PTHR46326:SF2">
    <property type="entry name" value="ZINC FINGER PROTEIN ZAT1-RELATED"/>
    <property type="match status" value="1"/>
</dbReference>
<dbReference type="Proteomes" id="UP000036987">
    <property type="component" value="Unassembled WGS sequence"/>
</dbReference>
<accession>A0A0K9NRR1</accession>
<dbReference type="OMA" id="RNPLHEC"/>
<dbReference type="Pfam" id="PF13912">
    <property type="entry name" value="zf-C2H2_6"/>
    <property type="match status" value="2"/>
</dbReference>
<gene>
    <name evidence="3" type="ORF">ZOSMA_753G00010</name>
</gene>
<comment type="caution">
    <text evidence="3">The sequence shown here is derived from an EMBL/GenBank/DDBJ whole genome shotgun (WGS) entry which is preliminary data.</text>
</comment>
<dbReference type="GO" id="GO:0006355">
    <property type="term" value="P:regulation of DNA-templated transcription"/>
    <property type="evidence" value="ECO:0007669"/>
    <property type="project" value="InterPro"/>
</dbReference>
<dbReference type="OrthoDB" id="9411774at2759"/>
<dbReference type="GO" id="GO:0008270">
    <property type="term" value="F:zinc ion binding"/>
    <property type="evidence" value="ECO:0007669"/>
    <property type="project" value="UniProtKB-KW"/>
</dbReference>
<name>A0A0K9NRR1_ZOSMR</name>
<evidence type="ECO:0000313" key="3">
    <source>
        <dbReference type="EMBL" id="KMZ58655.1"/>
    </source>
</evidence>
<dbReference type="AlphaFoldDB" id="A0A0K9NRR1"/>
<dbReference type="PANTHER" id="PTHR46326">
    <property type="entry name" value="ZINC FINGER PROTEIN ZAT1-RELATED"/>
    <property type="match status" value="1"/>
</dbReference>
<reference evidence="4" key="1">
    <citation type="journal article" date="2016" name="Nature">
        <title>The genome of the seagrass Zostera marina reveals angiosperm adaptation to the sea.</title>
        <authorList>
            <person name="Olsen J.L."/>
            <person name="Rouze P."/>
            <person name="Verhelst B."/>
            <person name="Lin Y.-C."/>
            <person name="Bayer T."/>
            <person name="Collen J."/>
            <person name="Dattolo E."/>
            <person name="De Paoli E."/>
            <person name="Dittami S."/>
            <person name="Maumus F."/>
            <person name="Michel G."/>
            <person name="Kersting A."/>
            <person name="Lauritano C."/>
            <person name="Lohaus R."/>
            <person name="Toepel M."/>
            <person name="Tonon T."/>
            <person name="Vanneste K."/>
            <person name="Amirebrahimi M."/>
            <person name="Brakel J."/>
            <person name="Bostroem C."/>
            <person name="Chovatia M."/>
            <person name="Grimwood J."/>
            <person name="Jenkins J.W."/>
            <person name="Jueterbock A."/>
            <person name="Mraz A."/>
            <person name="Stam W.T."/>
            <person name="Tice H."/>
            <person name="Bornberg-Bauer E."/>
            <person name="Green P.J."/>
            <person name="Pearson G.A."/>
            <person name="Procaccini G."/>
            <person name="Duarte C.M."/>
            <person name="Schmutz J."/>
            <person name="Reusch T.B.H."/>
            <person name="Van de Peer Y."/>
        </authorList>
    </citation>
    <scope>NUCLEOTIDE SEQUENCE [LARGE SCALE GENOMIC DNA]</scope>
    <source>
        <strain evidence="4">cv. Finnish</strain>
    </source>
</reference>
<dbReference type="InterPro" id="IPR036236">
    <property type="entry name" value="Znf_C2H2_sf"/>
</dbReference>
<dbReference type="PROSITE" id="PS50157">
    <property type="entry name" value="ZINC_FINGER_C2H2_2"/>
    <property type="match status" value="1"/>
</dbReference>
<dbReference type="STRING" id="29655.A0A0K9NRR1"/>
<dbReference type="Gene3D" id="3.30.160.60">
    <property type="entry name" value="Classic Zinc Finger"/>
    <property type="match status" value="1"/>
</dbReference>
<proteinExistence type="predicted"/>
<keyword evidence="4" id="KW-1185">Reference proteome</keyword>
<evidence type="ECO:0000259" key="2">
    <source>
        <dbReference type="PROSITE" id="PS50157"/>
    </source>
</evidence>
<evidence type="ECO:0000256" key="1">
    <source>
        <dbReference type="PROSITE-ProRule" id="PRU00042"/>
    </source>
</evidence>
<dbReference type="InterPro" id="IPR044303">
    <property type="entry name" value="ZAT1/4/9"/>
</dbReference>
<keyword evidence="1" id="KW-0863">Zinc-finger</keyword>
<keyword evidence="1" id="KW-0862">Zinc</keyword>
<dbReference type="InterPro" id="IPR013087">
    <property type="entry name" value="Znf_C2H2_type"/>
</dbReference>
<dbReference type="SUPFAM" id="SSF57667">
    <property type="entry name" value="beta-beta-alpha zinc fingers"/>
    <property type="match status" value="1"/>
</dbReference>
<dbReference type="PROSITE" id="PS00028">
    <property type="entry name" value="ZINC_FINGER_C2H2_1"/>
    <property type="match status" value="1"/>
</dbReference>
<evidence type="ECO:0000313" key="4">
    <source>
        <dbReference type="Proteomes" id="UP000036987"/>
    </source>
</evidence>
<dbReference type="EMBL" id="LFYR01001907">
    <property type="protein sequence ID" value="KMZ58655.1"/>
    <property type="molecule type" value="Genomic_DNA"/>
</dbReference>